<dbReference type="PANTHER" id="PTHR46599:SF3">
    <property type="entry name" value="PIGGYBAC TRANSPOSABLE ELEMENT-DERIVED PROTEIN 4"/>
    <property type="match status" value="1"/>
</dbReference>
<feature type="compositionally biased region" description="Acidic residues" evidence="1">
    <location>
        <begin position="13"/>
        <end position="36"/>
    </location>
</feature>
<gene>
    <name evidence="3" type="ORF">Fcan01_24122</name>
</gene>
<organism evidence="3 4">
    <name type="scientific">Folsomia candida</name>
    <name type="common">Springtail</name>
    <dbReference type="NCBI Taxonomy" id="158441"/>
    <lineage>
        <taxon>Eukaryota</taxon>
        <taxon>Metazoa</taxon>
        <taxon>Ecdysozoa</taxon>
        <taxon>Arthropoda</taxon>
        <taxon>Hexapoda</taxon>
        <taxon>Collembola</taxon>
        <taxon>Entomobryomorpha</taxon>
        <taxon>Isotomoidea</taxon>
        <taxon>Isotomidae</taxon>
        <taxon>Proisotominae</taxon>
        <taxon>Folsomia</taxon>
    </lineage>
</organism>
<accession>A0A226D6D1</accession>
<dbReference type="AlphaFoldDB" id="A0A226D6D1"/>
<dbReference type="OMA" id="WKNINIM"/>
<proteinExistence type="predicted"/>
<dbReference type="Pfam" id="PF13843">
    <property type="entry name" value="DDE_Tnp_1_7"/>
    <property type="match status" value="1"/>
</dbReference>
<feature type="region of interest" description="Disordered" evidence="1">
    <location>
        <begin position="1"/>
        <end position="63"/>
    </location>
</feature>
<keyword evidence="4" id="KW-1185">Reference proteome</keyword>
<feature type="domain" description="PiggyBac transposable element-derived protein" evidence="2">
    <location>
        <begin position="99"/>
        <end position="246"/>
    </location>
</feature>
<name>A0A226D6D1_FOLCA</name>
<evidence type="ECO:0000259" key="2">
    <source>
        <dbReference type="Pfam" id="PF13843"/>
    </source>
</evidence>
<dbReference type="PANTHER" id="PTHR46599">
    <property type="entry name" value="PIGGYBAC TRANSPOSABLE ELEMENT-DERIVED PROTEIN 4"/>
    <property type="match status" value="1"/>
</dbReference>
<evidence type="ECO:0000313" key="4">
    <source>
        <dbReference type="Proteomes" id="UP000198287"/>
    </source>
</evidence>
<dbReference type="InterPro" id="IPR029526">
    <property type="entry name" value="PGBD"/>
</dbReference>
<dbReference type="OrthoDB" id="7615285at2759"/>
<evidence type="ECO:0000256" key="1">
    <source>
        <dbReference type="SAM" id="MobiDB-lite"/>
    </source>
</evidence>
<reference evidence="3 4" key="1">
    <citation type="submission" date="2015-12" db="EMBL/GenBank/DDBJ databases">
        <title>The genome of Folsomia candida.</title>
        <authorList>
            <person name="Faddeeva A."/>
            <person name="Derks M.F."/>
            <person name="Anvar Y."/>
            <person name="Smit S."/>
            <person name="Van Straalen N."/>
            <person name="Roelofs D."/>
        </authorList>
    </citation>
    <scope>NUCLEOTIDE SEQUENCE [LARGE SCALE GENOMIC DNA]</scope>
    <source>
        <strain evidence="3 4">VU population</strain>
        <tissue evidence="3">Whole body</tissue>
    </source>
</reference>
<dbReference type="Proteomes" id="UP000198287">
    <property type="component" value="Unassembled WGS sequence"/>
</dbReference>
<sequence>MSRRTGRAVVESSSEESEESSSEEEVDNDIMEEINDMGENQRTLRHNDDTPGPSPPSPNPVTQVSWNWIAGGDNVNLEPFDDSQSGWQLEFDASTTEFDFFQATFPANAIELITSGFNNFADATISSSNSLSRRQRKWCPVQSREIIRYLSIRILMGIDRKPEYAHYWSKDPLLKSLVIPQIMTSDRFFEMHRYLHFSENNAQQPGDQLQKIRALWNIFMKTFSEILIPYKNMSIDESLIKFKGRLS</sequence>
<evidence type="ECO:0000313" key="3">
    <source>
        <dbReference type="EMBL" id="OXA41105.1"/>
    </source>
</evidence>
<protein>
    <submittedName>
        <fullName evidence="3">PiggyBac transposable element-derived protein 4</fullName>
    </submittedName>
</protein>
<dbReference type="EMBL" id="LNIX01000030">
    <property type="protein sequence ID" value="OXA41105.1"/>
    <property type="molecule type" value="Genomic_DNA"/>
</dbReference>
<comment type="caution">
    <text evidence="3">The sequence shown here is derived from an EMBL/GenBank/DDBJ whole genome shotgun (WGS) entry which is preliminary data.</text>
</comment>
<dbReference type="STRING" id="158441.A0A226D6D1"/>